<comment type="subcellular location">
    <subcellularLocation>
        <location evidence="12">Cytoplasm</location>
    </subcellularLocation>
</comment>
<comment type="cofactor">
    <cofactor evidence="12">
        <name>pyridoxal 5'-phosphate</name>
        <dbReference type="ChEBI" id="CHEBI:597326"/>
    </cofactor>
    <text evidence="12">Binds 1 pyridoxal phosphate per subunit.</text>
</comment>
<evidence type="ECO:0000256" key="10">
    <source>
        <dbReference type="ARBA" id="ARBA00047630"/>
    </source>
</evidence>
<reference evidence="15" key="1">
    <citation type="submission" date="2022-06" db="EMBL/GenBank/DDBJ databases">
        <title>Aeoliella straminimaris, a novel planctomycete from sediments.</title>
        <authorList>
            <person name="Vitorino I.R."/>
            <person name="Lage O.M."/>
        </authorList>
    </citation>
    <scope>NUCLEOTIDE SEQUENCE</scope>
    <source>
        <strain evidence="15">ICT_H6.2</strain>
    </source>
</reference>
<protein>
    <recommendedName>
        <fullName evidence="12">Phosphoserine aminotransferase</fullName>
        <ecNumber evidence="12">2.6.1.52</ecNumber>
    </recommendedName>
    <alternativeName>
        <fullName evidence="12">Phosphohydroxythreonine aminotransferase</fullName>
        <shortName evidence="12">PSAT</shortName>
    </alternativeName>
</protein>
<dbReference type="NCBIfam" id="NF003764">
    <property type="entry name" value="PRK05355.1"/>
    <property type="match status" value="1"/>
</dbReference>
<feature type="binding site" evidence="12">
    <location>
        <position position="197"/>
    </location>
    <ligand>
        <name>pyridoxal 5'-phosphate</name>
        <dbReference type="ChEBI" id="CHEBI:597326"/>
    </ligand>
</feature>
<keyword evidence="7 12" id="KW-0663">Pyridoxal phosphate</keyword>
<dbReference type="InterPro" id="IPR022278">
    <property type="entry name" value="Pser_aminoTfrase"/>
</dbReference>
<evidence type="ECO:0000256" key="13">
    <source>
        <dbReference type="RuleBase" id="RU004505"/>
    </source>
</evidence>
<dbReference type="GO" id="GO:0008615">
    <property type="term" value="P:pyridoxine biosynthetic process"/>
    <property type="evidence" value="ECO:0007669"/>
    <property type="project" value="UniProtKB-UniRule"/>
</dbReference>
<feature type="domain" description="Aminotransferase class V" evidence="14">
    <location>
        <begin position="5"/>
        <end position="352"/>
    </location>
</feature>
<evidence type="ECO:0000313" key="15">
    <source>
        <dbReference type="EMBL" id="MCO6048108.1"/>
    </source>
</evidence>
<dbReference type="NCBIfam" id="TIGR01364">
    <property type="entry name" value="serC_1"/>
    <property type="match status" value="1"/>
</dbReference>
<evidence type="ECO:0000256" key="5">
    <source>
        <dbReference type="ARBA" id="ARBA00022605"/>
    </source>
</evidence>
<evidence type="ECO:0000256" key="8">
    <source>
        <dbReference type="ARBA" id="ARBA00023096"/>
    </source>
</evidence>
<comment type="pathway">
    <text evidence="1 12">Cofactor biosynthesis; pyridoxine 5'-phosphate biosynthesis; pyridoxine 5'-phosphate from D-erythrose 4-phosphate: step 3/5.</text>
</comment>
<proteinExistence type="inferred from homology"/>
<keyword evidence="8 12" id="KW-0664">Pyridoxine biosynthesis</keyword>
<comment type="function">
    <text evidence="12">Catalyzes the reversible conversion of 3-phosphohydroxypyruvate to phosphoserine and of 3-hydroxy-2-oxo-4-phosphonooxybutanoate to phosphohydroxythreonine.</text>
</comment>
<dbReference type="InterPro" id="IPR015421">
    <property type="entry name" value="PyrdxlP-dep_Trfase_major"/>
</dbReference>
<dbReference type="AlphaFoldDB" id="A0A9X2FGQ0"/>
<keyword evidence="5 12" id="KW-0028">Amino-acid biosynthesis</keyword>
<dbReference type="FunFam" id="3.40.640.10:FF:000010">
    <property type="entry name" value="Phosphoserine aminotransferase"/>
    <property type="match status" value="1"/>
</dbReference>
<keyword evidence="9 12" id="KW-0718">Serine biosynthesis</keyword>
<dbReference type="EC" id="2.6.1.52" evidence="12"/>
<feature type="binding site" evidence="12">
    <location>
        <position position="43"/>
    </location>
    <ligand>
        <name>L-glutamate</name>
        <dbReference type="ChEBI" id="CHEBI:29985"/>
    </ligand>
</feature>
<dbReference type="HAMAP" id="MF_00160">
    <property type="entry name" value="SerC_aminotrans_5"/>
    <property type="match status" value="1"/>
</dbReference>
<feature type="modified residue" description="N6-(pyridoxal phosphate)lysine" evidence="12">
    <location>
        <position position="198"/>
    </location>
</feature>
<dbReference type="RefSeq" id="WP_252856221.1">
    <property type="nucleotide sequence ID" value="NZ_JAMXLR010000095.1"/>
</dbReference>
<keyword evidence="6 12" id="KW-0808">Transferase</keyword>
<evidence type="ECO:0000313" key="16">
    <source>
        <dbReference type="Proteomes" id="UP001155241"/>
    </source>
</evidence>
<dbReference type="InterPro" id="IPR015424">
    <property type="entry name" value="PyrdxlP-dep_Trfase"/>
</dbReference>
<accession>A0A9X2FGQ0</accession>
<evidence type="ECO:0000256" key="7">
    <source>
        <dbReference type="ARBA" id="ARBA00022898"/>
    </source>
</evidence>
<evidence type="ECO:0000256" key="12">
    <source>
        <dbReference type="HAMAP-Rule" id="MF_00160"/>
    </source>
</evidence>
<comment type="caution">
    <text evidence="12">Lacks conserved residue(s) required for the propagation of feature annotation.</text>
</comment>
<name>A0A9X2FGQ0_9BACT</name>
<dbReference type="PANTHER" id="PTHR43247:SF1">
    <property type="entry name" value="PHOSPHOSERINE AMINOTRANSFERASE"/>
    <property type="match status" value="1"/>
</dbReference>
<dbReference type="GO" id="GO:0006564">
    <property type="term" value="P:L-serine biosynthetic process"/>
    <property type="evidence" value="ECO:0007669"/>
    <property type="project" value="UniProtKB-UniRule"/>
</dbReference>
<keyword evidence="12" id="KW-0963">Cytoplasm</keyword>
<dbReference type="InterPro" id="IPR020578">
    <property type="entry name" value="Aminotrans_V_PyrdxlP_BS"/>
</dbReference>
<dbReference type="GO" id="GO:0030170">
    <property type="term" value="F:pyridoxal phosphate binding"/>
    <property type="evidence" value="ECO:0007669"/>
    <property type="project" value="UniProtKB-UniRule"/>
</dbReference>
<comment type="subunit">
    <text evidence="12">Homodimer.</text>
</comment>
<evidence type="ECO:0000256" key="2">
    <source>
        <dbReference type="ARBA" id="ARBA00005099"/>
    </source>
</evidence>
<comment type="similarity">
    <text evidence="3 12">Belongs to the class-V pyridoxal-phosphate-dependent aminotransferase family. SerC subfamily.</text>
</comment>
<evidence type="ECO:0000256" key="1">
    <source>
        <dbReference type="ARBA" id="ARBA00004915"/>
    </source>
</evidence>
<comment type="pathway">
    <text evidence="2 12 13">Amino-acid biosynthesis; L-serine biosynthesis; L-serine from 3-phospho-D-glycerate: step 2/3.</text>
</comment>
<feature type="binding site" evidence="12">
    <location>
        <begin position="239"/>
        <end position="240"/>
    </location>
    <ligand>
        <name>pyridoxal 5'-phosphate</name>
        <dbReference type="ChEBI" id="CHEBI:597326"/>
    </ligand>
</feature>
<feature type="binding site" evidence="12">
    <location>
        <position position="154"/>
    </location>
    <ligand>
        <name>pyridoxal 5'-phosphate</name>
        <dbReference type="ChEBI" id="CHEBI:597326"/>
    </ligand>
</feature>
<evidence type="ECO:0000256" key="3">
    <source>
        <dbReference type="ARBA" id="ARBA00006904"/>
    </source>
</evidence>
<evidence type="ECO:0000256" key="4">
    <source>
        <dbReference type="ARBA" id="ARBA00022576"/>
    </source>
</evidence>
<evidence type="ECO:0000259" key="14">
    <source>
        <dbReference type="Pfam" id="PF00266"/>
    </source>
</evidence>
<dbReference type="Gene3D" id="3.90.1150.10">
    <property type="entry name" value="Aspartate Aminotransferase, domain 1"/>
    <property type="match status" value="1"/>
</dbReference>
<dbReference type="GO" id="GO:0004648">
    <property type="term" value="F:O-phospho-L-serine:2-oxoglutarate aminotransferase activity"/>
    <property type="evidence" value="ECO:0007669"/>
    <property type="project" value="UniProtKB-UniRule"/>
</dbReference>
<sequence>MTTRTYNFSAGPATLPLSVLEKAQAELLSLPGVGASVLEISHRSPAFVEIAQAAEANLRELLSISDDYAVLFLQGGSRLQFSMVPMNLLGEHANSADYILTGSWGKNAAKEAAKEGDICIAWDGGSTNYDRLPADGDLDLNSDAGYVHFTSNETIQGVQFAAEPNTGSVPLVCDASSDFMHRPLDVSKYGMIYACAQKNAGPAGLTVVVMRKDLLELSSDDLPGYLNYKVHAENDSMWNTPPTFAIYMLKLVTDWLKDEIGGLEKMHELNKQKAALLYKVLDDNPDFYQGHAKPEVRSLMNVTFRLPDDELTAKFLAAAKEQRLTDLKGHRSVGGIRASIYNAMPMAGVEALRDFMVDFVGRH</sequence>
<dbReference type="GO" id="GO:0005737">
    <property type="term" value="C:cytoplasm"/>
    <property type="evidence" value="ECO:0007669"/>
    <property type="project" value="UniProtKB-SubCell"/>
</dbReference>
<dbReference type="PROSITE" id="PS00595">
    <property type="entry name" value="AA_TRANSFER_CLASS_5"/>
    <property type="match status" value="1"/>
</dbReference>
<dbReference type="EMBL" id="JAMXLR010000095">
    <property type="protein sequence ID" value="MCO6048108.1"/>
    <property type="molecule type" value="Genomic_DNA"/>
</dbReference>
<dbReference type="PIRSF" id="PIRSF000525">
    <property type="entry name" value="SerC"/>
    <property type="match status" value="1"/>
</dbReference>
<organism evidence="15 16">
    <name type="scientific">Aeoliella straminimaris</name>
    <dbReference type="NCBI Taxonomy" id="2954799"/>
    <lineage>
        <taxon>Bacteria</taxon>
        <taxon>Pseudomonadati</taxon>
        <taxon>Planctomycetota</taxon>
        <taxon>Planctomycetia</taxon>
        <taxon>Pirellulales</taxon>
        <taxon>Lacipirellulaceae</taxon>
        <taxon>Aeoliella</taxon>
    </lineage>
</organism>
<keyword evidence="16" id="KW-1185">Reference proteome</keyword>
<comment type="catalytic activity">
    <reaction evidence="10 12">
        <text>4-(phosphooxy)-L-threonine + 2-oxoglutarate = (R)-3-hydroxy-2-oxo-4-phosphooxybutanoate + L-glutamate</text>
        <dbReference type="Rhea" id="RHEA:16573"/>
        <dbReference type="ChEBI" id="CHEBI:16810"/>
        <dbReference type="ChEBI" id="CHEBI:29985"/>
        <dbReference type="ChEBI" id="CHEBI:58452"/>
        <dbReference type="ChEBI" id="CHEBI:58538"/>
        <dbReference type="EC" id="2.6.1.52"/>
    </reaction>
</comment>
<keyword evidence="4 12" id="KW-0032">Aminotransferase</keyword>
<comment type="catalytic activity">
    <reaction evidence="11 12 13">
        <text>O-phospho-L-serine + 2-oxoglutarate = 3-phosphooxypyruvate + L-glutamate</text>
        <dbReference type="Rhea" id="RHEA:14329"/>
        <dbReference type="ChEBI" id="CHEBI:16810"/>
        <dbReference type="ChEBI" id="CHEBI:18110"/>
        <dbReference type="ChEBI" id="CHEBI:29985"/>
        <dbReference type="ChEBI" id="CHEBI:57524"/>
        <dbReference type="EC" id="2.6.1.52"/>
    </reaction>
</comment>
<dbReference type="FunFam" id="3.90.1150.10:FF:000006">
    <property type="entry name" value="Phosphoserine aminotransferase"/>
    <property type="match status" value="1"/>
</dbReference>
<evidence type="ECO:0000256" key="11">
    <source>
        <dbReference type="ARBA" id="ARBA00049007"/>
    </source>
</evidence>
<evidence type="ECO:0000256" key="6">
    <source>
        <dbReference type="ARBA" id="ARBA00022679"/>
    </source>
</evidence>
<evidence type="ECO:0000256" key="9">
    <source>
        <dbReference type="ARBA" id="ARBA00023299"/>
    </source>
</evidence>
<dbReference type="InterPro" id="IPR000192">
    <property type="entry name" value="Aminotrans_V_dom"/>
</dbReference>
<dbReference type="InterPro" id="IPR015422">
    <property type="entry name" value="PyrdxlP-dep_Trfase_small"/>
</dbReference>
<feature type="binding site" evidence="12">
    <location>
        <position position="174"/>
    </location>
    <ligand>
        <name>pyridoxal 5'-phosphate</name>
        <dbReference type="ChEBI" id="CHEBI:597326"/>
    </ligand>
</feature>
<dbReference type="Gene3D" id="3.40.640.10">
    <property type="entry name" value="Type I PLP-dependent aspartate aminotransferase-like (Major domain)"/>
    <property type="match status" value="1"/>
</dbReference>
<dbReference type="Proteomes" id="UP001155241">
    <property type="component" value="Unassembled WGS sequence"/>
</dbReference>
<comment type="caution">
    <text evidence="15">The sequence shown here is derived from an EMBL/GenBank/DDBJ whole genome shotgun (WGS) entry which is preliminary data.</text>
</comment>
<dbReference type="PANTHER" id="PTHR43247">
    <property type="entry name" value="PHOSPHOSERINE AMINOTRANSFERASE"/>
    <property type="match status" value="1"/>
</dbReference>
<feature type="binding site" evidence="12">
    <location>
        <position position="104"/>
    </location>
    <ligand>
        <name>pyridoxal 5'-phosphate</name>
        <dbReference type="ChEBI" id="CHEBI:597326"/>
    </ligand>
</feature>
<dbReference type="Pfam" id="PF00266">
    <property type="entry name" value="Aminotran_5"/>
    <property type="match status" value="1"/>
</dbReference>
<gene>
    <name evidence="12 15" type="primary">serC</name>
    <name evidence="15" type="ORF">NG895_29795</name>
</gene>
<dbReference type="SUPFAM" id="SSF53383">
    <property type="entry name" value="PLP-dependent transferases"/>
    <property type="match status" value="1"/>
</dbReference>